<protein>
    <submittedName>
        <fullName evidence="2">Uncharacterized protein</fullName>
    </submittedName>
</protein>
<sequence>MPPEVQKRPLTSYDRSVIEKIEDTYHADYSKKNYTNIYDKLFSRSERYNYLHKMDDLSLHQYKNSLKNQVDRLEQIRDLTPWSSGSNANIKPSHTSWFFKPKSIPNLDNSFTRSEGRFPMRNSERPQMTRTQDGNPILFGNKQFGNQIDGNKLPPLVRIPKKPKPNYLARKLNEQKNKLPLLVSAPSSSKKGMKKEPDIMVIEPLGQRSSVISSAASQKPITNEENVEEIVNDDSQHNVAKRSIHEETFENTNEEHMLKSNLDSNLEDNEISEPDHLIHSEEERLPTPNREDKSEVYEEHIPTPEQEEKYDTNLTPEHDSSYRTPTPDSVAGHQIHAEDEILTSVNTELQEFEENEIESHVPDESDDDSGLVEVESKIEEPELDMFVKDEIEAHNAFDEEPYATTIEEEEHGVEGFENTEKPQYEQDTEGEPIPQESFDQNDEKSHTKTSPNGSFEDQTEGLHHELHNDEEPLPKGSFDQNEGESHTEEEISRKGSFEMNEEESHTEKEITPKDSFEINEEESRSEKEISPKGSFEINEEESRSERGNSGNERFEEQNTDLRSEEEPHHEQHSEEDPLPSPRGHFDEEMNNTDLDSEADMIELPNAFHSADPLEHSTLNEEESVIKNTPQDSIDLDNQLPDGPHPNTVGNEFMVDNSPVGTTRHRRSINVDGEDDLIDFNSPKDDRNKISDDLESDLDNKEPEHVVHTENERLPTPSDNYEDENADERTPTPENNEDETEEDKETIFESNNTDNDEPEYKVNDDEERLPTPRSEEEETPLTPKSVVSTTNETIDNSPFTLNNKPEIHVISPSEFGDR</sequence>
<name>A0AC35UGM5_9BILA</name>
<evidence type="ECO:0000313" key="1">
    <source>
        <dbReference type="Proteomes" id="UP000095286"/>
    </source>
</evidence>
<reference evidence="2" key="1">
    <citation type="submission" date="2016-11" db="UniProtKB">
        <authorList>
            <consortium name="WormBaseParasite"/>
        </authorList>
    </citation>
    <scope>IDENTIFICATION</scope>
    <source>
        <strain evidence="2">KR3021</strain>
    </source>
</reference>
<dbReference type="Proteomes" id="UP000095286">
    <property type="component" value="Unplaced"/>
</dbReference>
<dbReference type="WBParaSite" id="RSKR_0001122200.1">
    <property type="protein sequence ID" value="RSKR_0001122200.1"/>
    <property type="gene ID" value="RSKR_0001122200"/>
</dbReference>
<evidence type="ECO:0000313" key="2">
    <source>
        <dbReference type="WBParaSite" id="RSKR_0001122200.1"/>
    </source>
</evidence>
<proteinExistence type="predicted"/>
<organism evidence="1 2">
    <name type="scientific">Rhabditophanes sp. KR3021</name>
    <dbReference type="NCBI Taxonomy" id="114890"/>
    <lineage>
        <taxon>Eukaryota</taxon>
        <taxon>Metazoa</taxon>
        <taxon>Ecdysozoa</taxon>
        <taxon>Nematoda</taxon>
        <taxon>Chromadorea</taxon>
        <taxon>Rhabditida</taxon>
        <taxon>Tylenchina</taxon>
        <taxon>Panagrolaimomorpha</taxon>
        <taxon>Strongyloidoidea</taxon>
        <taxon>Alloionematidae</taxon>
        <taxon>Rhabditophanes</taxon>
    </lineage>
</organism>
<accession>A0AC35UGM5</accession>